<protein>
    <submittedName>
        <fullName evidence="2">Uncharacterized protein</fullName>
    </submittedName>
</protein>
<gene>
    <name evidence="2" type="ORF">UU67_C0027G0008</name>
</gene>
<name>A0A0G0YUE9_9BACT</name>
<accession>A0A0G0YUE9</accession>
<comment type="caution">
    <text evidence="2">The sequence shown here is derived from an EMBL/GenBank/DDBJ whole genome shotgun (WGS) entry which is preliminary data.</text>
</comment>
<evidence type="ECO:0000256" key="1">
    <source>
        <dbReference type="SAM" id="MobiDB-lite"/>
    </source>
</evidence>
<evidence type="ECO:0000313" key="2">
    <source>
        <dbReference type="EMBL" id="KKS13306.1"/>
    </source>
</evidence>
<proteinExistence type="predicted"/>
<reference evidence="2 3" key="1">
    <citation type="journal article" date="2015" name="Nature">
        <title>rRNA introns, odd ribosomes, and small enigmatic genomes across a large radiation of phyla.</title>
        <authorList>
            <person name="Brown C.T."/>
            <person name="Hug L.A."/>
            <person name="Thomas B.C."/>
            <person name="Sharon I."/>
            <person name="Castelle C.J."/>
            <person name="Singh A."/>
            <person name="Wilkins M.J."/>
            <person name="Williams K.H."/>
            <person name="Banfield J.F."/>
        </authorList>
    </citation>
    <scope>NUCLEOTIDE SEQUENCE [LARGE SCALE GENOMIC DNA]</scope>
</reference>
<dbReference type="Proteomes" id="UP000034753">
    <property type="component" value="Unassembled WGS sequence"/>
</dbReference>
<dbReference type="AlphaFoldDB" id="A0A0G0YUE9"/>
<organism evidence="2 3">
    <name type="scientific">Candidatus Daviesbacteria bacterium GW2011_GWB1_41_5</name>
    <dbReference type="NCBI Taxonomy" id="1618429"/>
    <lineage>
        <taxon>Bacteria</taxon>
        <taxon>Candidatus Daviesiibacteriota</taxon>
    </lineage>
</organism>
<dbReference type="EMBL" id="LCBN01000027">
    <property type="protein sequence ID" value="KKS13306.1"/>
    <property type="molecule type" value="Genomic_DNA"/>
</dbReference>
<sequence length="63" mass="7055">MDKEIKLPSWLTGEAATGSRTANESEGPVWVPADKVFEGMDERRLGRRERHGLAFLMSKRPGV</sequence>
<evidence type="ECO:0000313" key="3">
    <source>
        <dbReference type="Proteomes" id="UP000034753"/>
    </source>
</evidence>
<feature type="region of interest" description="Disordered" evidence="1">
    <location>
        <begin position="1"/>
        <end position="27"/>
    </location>
</feature>